<dbReference type="InterPro" id="IPR016984">
    <property type="entry name" value="UCP031853"/>
</dbReference>
<dbReference type="PATRIC" id="fig|1403943.3.peg.4930"/>
<dbReference type="EMBL" id="AZLZ01002810">
    <property type="protein sequence ID" value="ETJ12180.1"/>
    <property type="molecule type" value="Genomic_DNA"/>
</dbReference>
<evidence type="ECO:0000259" key="1">
    <source>
        <dbReference type="Pfam" id="PF04471"/>
    </source>
</evidence>
<organism evidence="2 3">
    <name type="scientific">Escherichia coli DORA_A_5_14_21</name>
    <dbReference type="NCBI Taxonomy" id="1403943"/>
    <lineage>
        <taxon>Bacteria</taxon>
        <taxon>Pseudomonadati</taxon>
        <taxon>Pseudomonadota</taxon>
        <taxon>Gammaproteobacteria</taxon>
        <taxon>Enterobacterales</taxon>
        <taxon>Enterobacteriaceae</taxon>
        <taxon>Escherichia</taxon>
    </lineage>
</organism>
<feature type="domain" description="Restriction endonuclease type IV Mrr" evidence="1">
    <location>
        <begin position="231"/>
        <end position="343"/>
    </location>
</feature>
<dbReference type="GO" id="GO:0015666">
    <property type="term" value="F:restriction endodeoxyribonuclease activity"/>
    <property type="evidence" value="ECO:0007669"/>
    <property type="project" value="TreeGrafter"/>
</dbReference>
<dbReference type="PANTHER" id="PTHR30015">
    <property type="entry name" value="MRR RESTRICTION SYSTEM PROTEIN"/>
    <property type="match status" value="1"/>
</dbReference>
<evidence type="ECO:0000313" key="3">
    <source>
        <dbReference type="Proteomes" id="UP000018853"/>
    </source>
</evidence>
<dbReference type="InterPro" id="IPR052906">
    <property type="entry name" value="Type_IV_Methyl-Rstrct_Enzyme"/>
</dbReference>
<sequence length="368" mass="41768">MISHLIGVFPWIRWLNGMITFRYNGEAFSEGIIVATKMWMIRGDGGKLYDDFRDKQVVAIGWSQLAPYVKPGCSREQLFTRYQELEPQTKPGTVRSGASQVWRFVNEMQKGDWAITYSPSNRTYLIGKIASDFEFHAEWLEDGMGIARKVKWNAEEIKRDSLSDATRNTLGSTLTVFQVPDFAVNELVQGKKPVSDVVPEVPVSGEEDEVVSNPLRDMEMIAFEGIKDRINRLDWDEMQNLVAGVLRSMGYKTQVSPAGADRGKDIIASPDGFGFENPRIIVEVKHRREQMSSQQIRSFIGGRHKDDRGLYVSTGGFSKDARYEADRSTIPLTLWTLDDLVRALVENYEQVDIETKLLVPLKKTYLPA</sequence>
<dbReference type="GO" id="GO:0003677">
    <property type="term" value="F:DNA binding"/>
    <property type="evidence" value="ECO:0007669"/>
    <property type="project" value="InterPro"/>
</dbReference>
<reference evidence="2 3" key="1">
    <citation type="submission" date="2013-12" db="EMBL/GenBank/DDBJ databases">
        <title>A Varibaculum cambriense genome reconstructed from a premature infant gut community with otherwise low bacterial novelty that shifts toward anaerobic metabolism during the third week of life.</title>
        <authorList>
            <person name="Brown C.T."/>
            <person name="Sharon I."/>
            <person name="Thomas B.C."/>
            <person name="Castelle C.J."/>
            <person name="Morowitz M.J."/>
            <person name="Banfield J.F."/>
        </authorList>
    </citation>
    <scope>NUCLEOTIDE SEQUENCE [LARGE SCALE GENOMIC DNA]</scope>
    <source>
        <strain evidence="3">DORA_A_5_14_21</strain>
    </source>
</reference>
<dbReference type="PANTHER" id="PTHR30015:SF7">
    <property type="entry name" value="TYPE IV METHYL-DIRECTED RESTRICTION ENZYME ECOKMRR"/>
    <property type="match status" value="1"/>
</dbReference>
<dbReference type="GO" id="GO:0043590">
    <property type="term" value="C:bacterial nucleoid"/>
    <property type="evidence" value="ECO:0007669"/>
    <property type="project" value="TreeGrafter"/>
</dbReference>
<dbReference type="PIRSF" id="PIRSF031853">
    <property type="entry name" value="UPC031853"/>
    <property type="match status" value="1"/>
</dbReference>
<dbReference type="InterPro" id="IPR011335">
    <property type="entry name" value="Restrct_endonuc-II-like"/>
</dbReference>
<dbReference type="Pfam" id="PF04471">
    <property type="entry name" value="Mrr_cat"/>
    <property type="match status" value="1"/>
</dbReference>
<protein>
    <recommendedName>
        <fullName evidence="1">Restriction endonuclease type IV Mrr domain-containing protein</fullName>
    </recommendedName>
</protein>
<dbReference type="SUPFAM" id="SSF52980">
    <property type="entry name" value="Restriction endonuclease-like"/>
    <property type="match status" value="1"/>
</dbReference>
<dbReference type="AlphaFoldDB" id="W1W540"/>
<accession>W1W540</accession>
<gene>
    <name evidence="2" type="ORF">Q609_ECAC02810G0018</name>
</gene>
<dbReference type="Gene3D" id="3.40.1350.10">
    <property type="match status" value="1"/>
</dbReference>
<dbReference type="InterPro" id="IPR007560">
    <property type="entry name" value="Restrct_endonuc_IV_Mrr"/>
</dbReference>
<proteinExistence type="predicted"/>
<comment type="caution">
    <text evidence="2">The sequence shown here is derived from an EMBL/GenBank/DDBJ whole genome shotgun (WGS) entry which is preliminary data.</text>
</comment>
<dbReference type="GO" id="GO:0009307">
    <property type="term" value="P:DNA restriction-modification system"/>
    <property type="evidence" value="ECO:0007669"/>
    <property type="project" value="InterPro"/>
</dbReference>
<evidence type="ECO:0000313" key="2">
    <source>
        <dbReference type="EMBL" id="ETJ12180.1"/>
    </source>
</evidence>
<name>W1W540_ECOLX</name>
<dbReference type="Proteomes" id="UP000018853">
    <property type="component" value="Unassembled WGS sequence"/>
</dbReference>
<dbReference type="InterPro" id="IPR011856">
    <property type="entry name" value="tRNA_endonuc-like_dom_sf"/>
</dbReference>